<dbReference type="PANTHER" id="PTHR43806">
    <property type="entry name" value="PEPTIDASE S8"/>
    <property type="match status" value="1"/>
</dbReference>
<organism evidence="7 8">
    <name type="scientific">Candidatus Lokiarchaeum ossiferum</name>
    <dbReference type="NCBI Taxonomy" id="2951803"/>
    <lineage>
        <taxon>Archaea</taxon>
        <taxon>Promethearchaeati</taxon>
        <taxon>Promethearchaeota</taxon>
        <taxon>Promethearchaeia</taxon>
        <taxon>Promethearchaeales</taxon>
        <taxon>Promethearchaeaceae</taxon>
        <taxon>Candidatus Lokiarchaeum</taxon>
    </lineage>
</organism>
<evidence type="ECO:0000256" key="1">
    <source>
        <dbReference type="ARBA" id="ARBA00011073"/>
    </source>
</evidence>
<accession>A0ABY6HNL6</accession>
<keyword evidence="5" id="KW-1133">Transmembrane helix</keyword>
<comment type="similarity">
    <text evidence="1">Belongs to the peptidase S8 family.</text>
</comment>
<evidence type="ECO:0000313" key="7">
    <source>
        <dbReference type="EMBL" id="UYP44146.1"/>
    </source>
</evidence>
<gene>
    <name evidence="7" type="ORF">NEF87_000431</name>
</gene>
<keyword evidence="4" id="KW-0720">Serine protease</keyword>
<dbReference type="SUPFAM" id="SSF52743">
    <property type="entry name" value="Subtilisin-like"/>
    <property type="match status" value="1"/>
</dbReference>
<keyword evidence="8" id="KW-1185">Reference proteome</keyword>
<dbReference type="InterPro" id="IPR000209">
    <property type="entry name" value="Peptidase_S8/S53_dom"/>
</dbReference>
<keyword evidence="2" id="KW-0645">Protease</keyword>
<dbReference type="Gene3D" id="3.40.50.200">
    <property type="entry name" value="Peptidase S8/S53 domain"/>
    <property type="match status" value="1"/>
</dbReference>
<dbReference type="PANTHER" id="PTHR43806:SF11">
    <property type="entry name" value="CEREVISIN-RELATED"/>
    <property type="match status" value="1"/>
</dbReference>
<feature type="domain" description="Peptidase S8/S53" evidence="6">
    <location>
        <begin position="181"/>
        <end position="491"/>
    </location>
</feature>
<dbReference type="EMBL" id="CP104013">
    <property type="protein sequence ID" value="UYP44146.1"/>
    <property type="molecule type" value="Genomic_DNA"/>
</dbReference>
<sequence>MKFKTHKFLSMGMFILILVANSNSYVYNWDLIDLTEESQFIEKLSSPTLFIDPRIQTAASQEITELSLVISTYEDSFSFVLEMLYSIDGISIIQDFSVFNQIVIQSRVNSISILEKMAGIKGIYLNTAQKIETFSQKPPISSSTDLEEQKTDSIFGYNVSEFLRKNELSALTGLNDSQLQGKNAVVAMIDAGIDYLLEDMDYFEGTEGINENISDYMTDFQENFLGFNMLNQNISFNILGAVSMIPYEPLAYTDFRGTGTNFAGLIGGMGENISVHDDPLDLNSTTNINYTGIAPGCQLLNVKVLDSLGFTYYSFILSGLNWALERDADIAFIPWSFPGYADDPICQAVDRLNQEGVVVVTAAGDDGPAYTSVFSPAQAKTAIRVGAYDQYQEIIANFSSRGPTSDMRTAIDLSAPAFNIAGPSTSLAYDANNQSLTFFNSSKSSAAIVVGAIAILIGAFPSITPEMIKIALMKTATPLSSYANPNEEGFGLLNLVAAIQFIQRYYETDEFPDRVLTVNPYPGMITNIDMLEVKENLNLYNSSQDINLFAITGNQALMTALVCMNLTQLQGLGNGSVPDIHLPLNIFGFSFNTTYVSFLELDVEREMDVMFKTTDPSFYSRYSSVLSYQDEIFITVSIESWSYIYDTTIPDYNPGLPIDPDSPELPENITAWEDFDFSQINSTDYWTEQFGFNYTGRVPVFKFNFGFINYGNRNFDNLTLHSSFKSDLYLNEQGITDYNDMNAMPTDILDAGIDDIWEYNATNEMFLTHDQYTQGENATYEWTSILFNSTTHSLSGYEIGETTDIFNSLFTTTIPEYSNSISSKVNLNQTDMGFKAAWLIDDSLVPGESQIFSANYVVSKGSSLENSKFAAYESLRFIQNNVSELIIEDLAIIRTRSQRMISIDEKYISELVVLNLGNTLLNSTEISFTSNFSSTEFEQEIFSKVFSIPQIAPHEIQRFSAKWVPIFVGIYEVSWRIGGYADLGSILDDSPINNFQGRFAVVYDNSPLIPNLKDLILITPNIFPVAPFVILHPLDIAMTNLTIISPIKFQNFTTVIEGQFGSFLTLEILEKDAVSTYSKVDLQIMVPMAYQPDVIAINLHIVNKDVGFDSILPIQFQLEENHGRFIFDGIHSQIMPNFALDDSILGEFNIQLEGATIKGGLDFNKLLADRVETIYGNYYQFHEDLSNFAPKGMSMTQLISGLDLSDMVGGGFDLSALEGGEGGMNIEDSFALQQIFRGDNFFSSMGPMTTDFYSYDLIKFFDGIIMMDPEITFTSEETNAIQKYLELGGRIYLFTENNSKTDINATNSLLSIFDITVGNQVNGTVTIPSEQWLNTSIYPMNSLSQGLDPINLVDPLTFQIDSQNNSNFTIVQHNDYSLEIHCGLGILFVLGDGELFQERNIQSNDNLVYINTIFEQTTQNRFHWEGGLTQNVVDRNQSTYLEFNQVAQNMTKYLEEDLLMIANGIDLNGNSIDFEIFGYSSPFVPMIQTNSTGFFTEISSKQIEAEEIWVTVMIDSPTALAETFSFPLKVNQNISSAQPPVQIYELKEYAYPKFLEIIFVGQLFLVIIITYSYTSKKWKIRQKYIPINDELQAKVKTNLSSLSRMFKMLKIGIDNEELDDLERIRHIVQNRDLIDTTIEDVYDLASELGEQ</sequence>
<dbReference type="InterPro" id="IPR050131">
    <property type="entry name" value="Peptidase_S8_subtilisin-like"/>
</dbReference>
<keyword evidence="5" id="KW-0812">Transmembrane</keyword>
<protein>
    <recommendedName>
        <fullName evidence="6">Peptidase S8/S53 domain-containing protein</fullName>
    </recommendedName>
</protein>
<reference evidence="7" key="1">
    <citation type="submission" date="2022-09" db="EMBL/GenBank/DDBJ databases">
        <title>Actin cytoskeleton and complex cell architecture in an #Asgard archaeon.</title>
        <authorList>
            <person name="Ponce Toledo R.I."/>
            <person name="Schleper C."/>
            <person name="Rodrigues Oliveira T."/>
            <person name="Wollweber F."/>
            <person name="Xu J."/>
            <person name="Rittmann S."/>
            <person name="Klingl A."/>
            <person name="Pilhofer M."/>
        </authorList>
    </citation>
    <scope>NUCLEOTIDE SEQUENCE</scope>
    <source>
        <strain evidence="7">B-35</strain>
    </source>
</reference>
<dbReference type="Proteomes" id="UP001208689">
    <property type="component" value="Chromosome"/>
</dbReference>
<feature type="transmembrane region" description="Helical" evidence="5">
    <location>
        <begin position="1554"/>
        <end position="1573"/>
    </location>
</feature>
<evidence type="ECO:0000256" key="2">
    <source>
        <dbReference type="ARBA" id="ARBA00022670"/>
    </source>
</evidence>
<dbReference type="PROSITE" id="PS51892">
    <property type="entry name" value="SUBTILASE"/>
    <property type="match status" value="1"/>
</dbReference>
<evidence type="ECO:0000313" key="8">
    <source>
        <dbReference type="Proteomes" id="UP001208689"/>
    </source>
</evidence>
<keyword evidence="5" id="KW-0472">Membrane</keyword>
<evidence type="ECO:0000259" key="6">
    <source>
        <dbReference type="Pfam" id="PF00082"/>
    </source>
</evidence>
<evidence type="ECO:0000256" key="3">
    <source>
        <dbReference type="ARBA" id="ARBA00022801"/>
    </source>
</evidence>
<proteinExistence type="inferred from homology"/>
<name>A0ABY6HNL6_9ARCH</name>
<dbReference type="Pfam" id="PF00082">
    <property type="entry name" value="Peptidase_S8"/>
    <property type="match status" value="1"/>
</dbReference>
<dbReference type="InterPro" id="IPR036852">
    <property type="entry name" value="Peptidase_S8/S53_dom_sf"/>
</dbReference>
<keyword evidence="3" id="KW-0378">Hydrolase</keyword>
<evidence type="ECO:0000256" key="4">
    <source>
        <dbReference type="ARBA" id="ARBA00022825"/>
    </source>
</evidence>
<evidence type="ECO:0000256" key="5">
    <source>
        <dbReference type="SAM" id="Phobius"/>
    </source>
</evidence>